<dbReference type="Proteomes" id="UP000198242">
    <property type="component" value="Chromosome I"/>
</dbReference>
<evidence type="ECO:0000256" key="3">
    <source>
        <dbReference type="ARBA" id="ARBA00022475"/>
    </source>
</evidence>
<evidence type="ECO:0000256" key="5">
    <source>
        <dbReference type="ARBA" id="ARBA00022989"/>
    </source>
</evidence>
<keyword evidence="6 7" id="KW-0472">Membrane</keyword>
<evidence type="ECO:0000313" key="10">
    <source>
        <dbReference type="Proteomes" id="UP000198242"/>
    </source>
</evidence>
<dbReference type="RefSeq" id="WP_089006699.1">
    <property type="nucleotide sequence ID" value="NZ_LT607411.1"/>
</dbReference>
<keyword evidence="4 7" id="KW-0812">Transmembrane</keyword>
<dbReference type="PANTHER" id="PTHR33406">
    <property type="entry name" value="MEMBRANE PROTEIN MJ1562-RELATED"/>
    <property type="match status" value="1"/>
</dbReference>
<sequence length="717" mass="76324">MLDLLGRLAHRARWWVIAAAAVFLVAAGGWGAGAFDDLAVGGFTYAASESSRADEVEREALGRNDADVVVLFGSDRWTVEDPAYADAARRVLDGLPADRVEGVTDYWRAKVPALVGTDRHETFAAVQIAGATENDRLTNYLAIKDRLTSPDLDVTVGGPLALIDDVNSQSKADLTRAEALALPILFLLLVLIFRNLLAALLPVAVGVLAIVGSLAGLRLLAQFTDISIFAVNVVTLLGLGLAVDYSLFMVSRFREELGAGHPVPAALRRTMVTAGRTIVVSAVTVALALASLAVFPQVFLRSIAVGGVAAVLLAGFFAMTVMAAMLALFGLRLRERRRRPAESDPNSGAWARIAWTVMRRPVLVGGAVVAVLVVLGLPFLRISYGWLDTRVLPASAQSRQVQDAIERSFPDSVTRPIEAIVTLDSPVTSSPGREEIAAYVERVAALPGVRQADVSGLAGDTARVTVRFDAEPISEQGRELVDAVRGVAPPPSGTVLVGGDAAGFADLMDMLAQRLPWMGLLVVVTTFVLLFLSFGSLVLPVKAILMNVLSLTAAFGAVVWVFQDGHLDGLLRFTSTGNIDVVQPILIFAVAFGLSMDYEVFLLSRIREHYDLSGDNTEAVAVGLQRSGRIITSAALLLVVVIVSFATASVLVVKIIGVGLALAVVVDATIVRALLMPATMRLLGRLNWWVPGPLRPLYARWGIRTEGGQPDGERAAV</sequence>
<keyword evidence="5 7" id="KW-1133">Transmembrane helix</keyword>
<evidence type="ECO:0000256" key="4">
    <source>
        <dbReference type="ARBA" id="ARBA00022692"/>
    </source>
</evidence>
<feature type="domain" description="SSD" evidence="8">
    <location>
        <begin position="197"/>
        <end position="328"/>
    </location>
</feature>
<dbReference type="InterPro" id="IPR004869">
    <property type="entry name" value="MMPL_dom"/>
</dbReference>
<feature type="transmembrane region" description="Helical" evidence="7">
    <location>
        <begin position="362"/>
        <end position="384"/>
    </location>
</feature>
<keyword evidence="10" id="KW-1185">Reference proteome</keyword>
<name>A0A1C4WYW1_MICVI</name>
<dbReference type="Gene3D" id="1.20.1640.10">
    <property type="entry name" value="Multidrug efflux transporter AcrB transmembrane domain"/>
    <property type="match status" value="2"/>
</dbReference>
<feature type="transmembrane region" description="Helical" evidence="7">
    <location>
        <begin position="174"/>
        <end position="193"/>
    </location>
</feature>
<feature type="transmembrane region" description="Helical" evidence="7">
    <location>
        <begin position="305"/>
        <end position="329"/>
    </location>
</feature>
<evidence type="ECO:0000256" key="6">
    <source>
        <dbReference type="ARBA" id="ARBA00023136"/>
    </source>
</evidence>
<feature type="transmembrane region" description="Helical" evidence="7">
    <location>
        <begin position="12"/>
        <end position="32"/>
    </location>
</feature>
<feature type="transmembrane region" description="Helical" evidence="7">
    <location>
        <begin position="278"/>
        <end position="299"/>
    </location>
</feature>
<dbReference type="InterPro" id="IPR050545">
    <property type="entry name" value="Mycobact_MmpL"/>
</dbReference>
<comment type="subcellular location">
    <subcellularLocation>
        <location evidence="1">Cell membrane</location>
        <topology evidence="1">Multi-pass membrane protein</topology>
    </subcellularLocation>
</comment>
<feature type="transmembrane region" description="Helical" evidence="7">
    <location>
        <begin position="655"/>
        <end position="675"/>
    </location>
</feature>
<evidence type="ECO:0000256" key="1">
    <source>
        <dbReference type="ARBA" id="ARBA00004651"/>
    </source>
</evidence>
<accession>A0A1C4WYW1</accession>
<dbReference type="AlphaFoldDB" id="A0A1C4WYW1"/>
<dbReference type="PANTHER" id="PTHR33406:SF11">
    <property type="entry name" value="MEMBRANE PROTEIN SCO6666-RELATED"/>
    <property type="match status" value="1"/>
</dbReference>
<dbReference type="Pfam" id="PF03176">
    <property type="entry name" value="MMPL"/>
    <property type="match status" value="2"/>
</dbReference>
<feature type="transmembrane region" description="Helical" evidence="7">
    <location>
        <begin position="630"/>
        <end position="649"/>
    </location>
</feature>
<protein>
    <submittedName>
        <fullName evidence="9">Putative drug exporter of the RND superfamily</fullName>
    </submittedName>
</protein>
<evidence type="ECO:0000256" key="2">
    <source>
        <dbReference type="ARBA" id="ARBA00010157"/>
    </source>
</evidence>
<organism evidence="9 10">
    <name type="scientific">Micromonospora viridifaciens</name>
    <dbReference type="NCBI Taxonomy" id="1881"/>
    <lineage>
        <taxon>Bacteria</taxon>
        <taxon>Bacillati</taxon>
        <taxon>Actinomycetota</taxon>
        <taxon>Actinomycetes</taxon>
        <taxon>Micromonosporales</taxon>
        <taxon>Micromonosporaceae</taxon>
        <taxon>Micromonospora</taxon>
    </lineage>
</organism>
<comment type="similarity">
    <text evidence="2">Belongs to the resistance-nodulation-cell division (RND) (TC 2.A.6) family. MmpL subfamily.</text>
</comment>
<feature type="transmembrane region" description="Helical" evidence="7">
    <location>
        <begin position="200"/>
        <end position="220"/>
    </location>
</feature>
<feature type="transmembrane region" description="Helical" evidence="7">
    <location>
        <begin position="582"/>
        <end position="603"/>
    </location>
</feature>
<dbReference type="EMBL" id="LT607411">
    <property type="protein sequence ID" value="SCF01406.1"/>
    <property type="molecule type" value="Genomic_DNA"/>
</dbReference>
<evidence type="ECO:0000313" key="9">
    <source>
        <dbReference type="EMBL" id="SCF01406.1"/>
    </source>
</evidence>
<feature type="transmembrane region" description="Helical" evidence="7">
    <location>
        <begin position="226"/>
        <end position="248"/>
    </location>
</feature>
<feature type="transmembrane region" description="Helical" evidence="7">
    <location>
        <begin position="517"/>
        <end position="537"/>
    </location>
</feature>
<dbReference type="PROSITE" id="PS50156">
    <property type="entry name" value="SSD"/>
    <property type="match status" value="1"/>
</dbReference>
<evidence type="ECO:0000256" key="7">
    <source>
        <dbReference type="SAM" id="Phobius"/>
    </source>
</evidence>
<proteinExistence type="inferred from homology"/>
<dbReference type="SUPFAM" id="SSF82866">
    <property type="entry name" value="Multidrug efflux transporter AcrB transmembrane domain"/>
    <property type="match status" value="2"/>
</dbReference>
<keyword evidence="3" id="KW-1003">Cell membrane</keyword>
<evidence type="ECO:0000259" key="8">
    <source>
        <dbReference type="PROSITE" id="PS50156"/>
    </source>
</evidence>
<reference evidence="10" key="1">
    <citation type="submission" date="2016-06" db="EMBL/GenBank/DDBJ databases">
        <authorList>
            <person name="Varghese N."/>
            <person name="Submissions Spin"/>
        </authorList>
    </citation>
    <scope>NUCLEOTIDE SEQUENCE [LARGE SCALE GENOMIC DNA]</scope>
    <source>
        <strain evidence="10">DSM 43909</strain>
    </source>
</reference>
<dbReference type="OrthoDB" id="7051771at2"/>
<gene>
    <name evidence="9" type="ORF">GA0074695_2869</name>
</gene>
<dbReference type="GO" id="GO:0005886">
    <property type="term" value="C:plasma membrane"/>
    <property type="evidence" value="ECO:0007669"/>
    <property type="project" value="UniProtKB-SubCell"/>
</dbReference>
<dbReference type="InterPro" id="IPR000731">
    <property type="entry name" value="SSD"/>
</dbReference>
<feature type="transmembrane region" description="Helical" evidence="7">
    <location>
        <begin position="544"/>
        <end position="562"/>
    </location>
</feature>